<dbReference type="PRINTS" id="PR01182">
    <property type="entry name" value="ORNDCRBXLASE"/>
</dbReference>
<organism evidence="2 3">
    <name type="scientific">Heterodera trifolii</name>
    <dbReference type="NCBI Taxonomy" id="157864"/>
    <lineage>
        <taxon>Eukaryota</taxon>
        <taxon>Metazoa</taxon>
        <taxon>Ecdysozoa</taxon>
        <taxon>Nematoda</taxon>
        <taxon>Chromadorea</taxon>
        <taxon>Rhabditida</taxon>
        <taxon>Tylenchina</taxon>
        <taxon>Tylenchomorpha</taxon>
        <taxon>Tylenchoidea</taxon>
        <taxon>Heteroderidae</taxon>
        <taxon>Heteroderinae</taxon>
        <taxon>Heterodera</taxon>
    </lineage>
</organism>
<dbReference type="Gene3D" id="2.40.37.10">
    <property type="entry name" value="Lyase, Ornithine Decarboxylase, Chain A, domain 1"/>
    <property type="match status" value="1"/>
</dbReference>
<comment type="caution">
    <text evidence="2">The sequence shown here is derived from an EMBL/GenBank/DDBJ whole genome shotgun (WGS) entry which is preliminary data.</text>
</comment>
<dbReference type="AlphaFoldDB" id="A0ABD2HQQ2"/>
<accession>A0ABD2HQQ2</accession>
<dbReference type="Gene3D" id="3.20.20.10">
    <property type="entry name" value="Alanine racemase"/>
    <property type="match status" value="1"/>
</dbReference>
<dbReference type="Pfam" id="PF02784">
    <property type="entry name" value="Orn_Arg_deC_N"/>
    <property type="match status" value="1"/>
</dbReference>
<proteinExistence type="predicted"/>
<dbReference type="SUPFAM" id="SSF50621">
    <property type="entry name" value="Alanine racemase C-terminal domain-like"/>
    <property type="match status" value="1"/>
</dbReference>
<gene>
    <name evidence="2" type="ORF">niasHT_030823</name>
</gene>
<dbReference type="EMBL" id="JBICBT010001408">
    <property type="protein sequence ID" value="KAL3068532.1"/>
    <property type="molecule type" value="Genomic_DNA"/>
</dbReference>
<dbReference type="SUPFAM" id="SSF51419">
    <property type="entry name" value="PLP-binding barrel"/>
    <property type="match status" value="1"/>
</dbReference>
<protein>
    <recommendedName>
        <fullName evidence="1">Orn/DAP/Arg decarboxylase 2 N-terminal domain-containing protein</fullName>
    </recommendedName>
</protein>
<name>A0ABD2HQQ2_9BILA</name>
<dbReference type="Proteomes" id="UP001620626">
    <property type="component" value="Unassembled WGS sequence"/>
</dbReference>
<evidence type="ECO:0000313" key="2">
    <source>
        <dbReference type="EMBL" id="KAL3068532.1"/>
    </source>
</evidence>
<dbReference type="PRINTS" id="PR01179">
    <property type="entry name" value="ODADCRBXLASE"/>
</dbReference>
<dbReference type="InterPro" id="IPR022644">
    <property type="entry name" value="De-COase2_N"/>
</dbReference>
<reference evidence="2 3" key="1">
    <citation type="submission" date="2024-10" db="EMBL/GenBank/DDBJ databases">
        <authorList>
            <person name="Kim D."/>
        </authorList>
    </citation>
    <scope>NUCLEOTIDE SEQUENCE [LARGE SCALE GENOMIC DNA]</scope>
    <source>
        <strain evidence="2">BH-2024</strain>
    </source>
</reference>
<feature type="domain" description="Orn/DAP/Arg decarboxylase 2 N-terminal" evidence="1">
    <location>
        <begin position="298"/>
        <end position="547"/>
    </location>
</feature>
<dbReference type="InterPro" id="IPR000183">
    <property type="entry name" value="Orn/DAP/Arg_de-COase"/>
</dbReference>
<dbReference type="InterPro" id="IPR009006">
    <property type="entry name" value="Ala_racemase/Decarboxylase_C"/>
</dbReference>
<evidence type="ECO:0000313" key="3">
    <source>
        <dbReference type="Proteomes" id="UP001620626"/>
    </source>
</evidence>
<dbReference type="PANTHER" id="PTHR11482">
    <property type="entry name" value="ARGININE/DIAMINOPIMELATE/ORNITHINE DECARBOXYLASE"/>
    <property type="match status" value="1"/>
</dbReference>
<evidence type="ECO:0000259" key="1">
    <source>
        <dbReference type="Pfam" id="PF02784"/>
    </source>
</evidence>
<dbReference type="InterPro" id="IPR029066">
    <property type="entry name" value="PLP-binding_barrel"/>
</dbReference>
<dbReference type="PANTHER" id="PTHR11482:SF56">
    <property type="entry name" value="ANTIZYME INHIBITOR 1"/>
    <property type="match status" value="1"/>
</dbReference>
<keyword evidence="3" id="KW-1185">Reference proteome</keyword>
<sequence length="779" mass="86505">MFHLNTVQPNTSKLHSRVVSLFIAFFESVIASGIGRLWTCHLTRLPSKPLQNYTGRAFRASIALHTSFVCRSSLGTAEKSLHRTAAPNPSLTTLGRERGASLGPRSERNYLTFVPYHPIHCLVPLFLPTSSLKRRFYPPRQNSSLFQPQRPFPTPSFVRLTRHCASLSVEGRPGASVPLSVPKVGRLRPSSEATALICLPFHSLALATRHYLNSTNYNEQRFFLRLNMTNFGFPPSPTFHTVRLREGGTITVFGDAANDEFRRRRPSEFAAQIADSKSEKDDCRPFFVMNIDCAVALLELWVQFLPRVQPFYALNCNANPMLLRLMASHQSVGFSCTSGAEMLNALHYVSADRVFGAFPCWTRSALRQAETCGVYTLCFDSERDLDRILANHSNARLLLRICVNPGATDANALFGALLDEAVELLKLCVQLGLNCVGISLSTGPSTDDDCNVSSSSLFHFSSVYAFAIECSARLFRIGIDLGLRMDVLNIGDAFACPWSSSSTETDESLAHFAEFCAEFNRSLDVHFPSDGIGHGLRIMATPGQFFARSPFSLVTNVIGKRSTDASAVTNNDFDAGKTAFHYQTNESYYGTFGCRMMVNTEPRCAPLFNDFDMDTEQNQCFYYGTVFGQSGFDDDSDTDIVQSVCHFRQLNIGDWLIWSNMGAYSFGNCGSLDDEINDGDDSDGNEFGTPKAPPIFYFASQGNWESVCLKFDFAFLDEHQQQRRAAPLFASSADEYLSDSDSDGSVGEAMVHSDTEEMDGGGTEEYEFWPVGWPTKFND</sequence>
<dbReference type="InterPro" id="IPR002433">
    <property type="entry name" value="Orn_de-COase"/>
</dbReference>